<dbReference type="EMBL" id="CP002467">
    <property type="protein sequence ID" value="ADV82432.1"/>
    <property type="molecule type" value="Genomic_DNA"/>
</dbReference>
<name>E8V375_TERSS</name>
<organism evidence="1 2">
    <name type="scientific">Terriglobus saanensis (strain ATCC BAA-1853 / DSM 23119 / SP1PR4)</name>
    <dbReference type="NCBI Taxonomy" id="401053"/>
    <lineage>
        <taxon>Bacteria</taxon>
        <taxon>Pseudomonadati</taxon>
        <taxon>Acidobacteriota</taxon>
        <taxon>Terriglobia</taxon>
        <taxon>Terriglobales</taxon>
        <taxon>Acidobacteriaceae</taxon>
        <taxon>Terriglobus</taxon>
    </lineage>
</organism>
<proteinExistence type="predicted"/>
<dbReference type="HOGENOM" id="CLU_3391832_0_0_0"/>
<sequence length="32" mass="3335">MLGAALIHVTVSDAFGKDCSSTVQTKELVILS</sequence>
<evidence type="ECO:0000313" key="1">
    <source>
        <dbReference type="EMBL" id="ADV82432.1"/>
    </source>
</evidence>
<dbReference type="AlphaFoldDB" id="E8V375"/>
<reference evidence="1 2" key="1">
    <citation type="journal article" date="2012" name="Stand. Genomic Sci.">
        <title>Complete genome sequence of Terriglobus saanensis type strain SP1PR4(T), an Acidobacteria from tundra soil.</title>
        <authorList>
            <person name="Rawat S.R."/>
            <person name="Mannisto M.K."/>
            <person name="Starovoytov V."/>
            <person name="Goodwin L."/>
            <person name="Nolan M."/>
            <person name="Hauser L."/>
            <person name="Land M."/>
            <person name="Davenport K.W."/>
            <person name="Woyke T."/>
            <person name="Haggblom M.M."/>
        </authorList>
    </citation>
    <scope>NUCLEOTIDE SEQUENCE</scope>
    <source>
        <strain evidence="2">ATCC BAA-1853 / DSM 23119 / SP1PR4</strain>
    </source>
</reference>
<dbReference type="Proteomes" id="UP000006844">
    <property type="component" value="Chromosome"/>
</dbReference>
<accession>E8V375</accession>
<keyword evidence="2" id="KW-1185">Reference proteome</keyword>
<evidence type="ECO:0000313" key="2">
    <source>
        <dbReference type="Proteomes" id="UP000006844"/>
    </source>
</evidence>
<protein>
    <submittedName>
        <fullName evidence="1">Uncharacterized protein</fullName>
    </submittedName>
</protein>
<gene>
    <name evidence="1" type="ordered locus">AciPR4_1618</name>
</gene>
<dbReference type="KEGG" id="tsa:AciPR4_1618"/>